<dbReference type="Gene3D" id="3.40.50.720">
    <property type="entry name" value="NAD(P)-binding Rossmann-like Domain"/>
    <property type="match status" value="1"/>
</dbReference>
<dbReference type="SUPFAM" id="SSF51735">
    <property type="entry name" value="NAD(P)-binding Rossmann-fold domains"/>
    <property type="match status" value="1"/>
</dbReference>
<dbReference type="EC" id="1.1.1.250" evidence="5"/>
<evidence type="ECO:0000313" key="7">
    <source>
        <dbReference type="EMBL" id="GMM36544.1"/>
    </source>
</evidence>
<dbReference type="PANTHER" id="PTHR42760:SF115">
    <property type="entry name" value="3-OXOACYL-[ACYL-CARRIER-PROTEIN] REDUCTASE FABG"/>
    <property type="match status" value="1"/>
</dbReference>
<sequence>MTNNNVKVADIVPNFRVDGRLAIITGCGSPGNLAYASAQGLLAQGASVALSDINYEGVQKAAAALADFATQNDIPLTATSISSWKIDVSDANEISTTFKKINEHHGQVADLLLNCAGFCYNIAALDFPPEKAQKLINCNLMGSLFTAQSFAQNLVANKMTGSVIMIASMSGLIVNEPQPQCVYNMSKAGVIHLAKSLGAEWATLGIRVNAISPAYIDTPINAELIKDVALLKHWEDRTPMNRLAQPEEFIGTVLYLAQNKASSYTTGANIVVDGGFTCW</sequence>
<dbReference type="FunFam" id="3.40.50.720:FF:000240">
    <property type="entry name" value="SDR family oxidoreductase"/>
    <property type="match status" value="1"/>
</dbReference>
<protein>
    <recommendedName>
        <fullName evidence="6">D-arabinitol 2-dehydrogenase [ribulose-forming]</fullName>
        <ecNumber evidence="5">1.1.1.250</ecNumber>
    </recommendedName>
</protein>
<accession>A0AAV5QPE9</accession>
<dbReference type="PROSITE" id="PS00061">
    <property type="entry name" value="ADH_SHORT"/>
    <property type="match status" value="1"/>
</dbReference>
<dbReference type="GeneID" id="90074519"/>
<name>A0AAV5QPE9_9ASCO</name>
<comment type="similarity">
    <text evidence="1">Belongs to the short-chain dehydrogenases/reductases (SDR) family.</text>
</comment>
<evidence type="ECO:0000256" key="6">
    <source>
        <dbReference type="ARBA" id="ARBA00070881"/>
    </source>
</evidence>
<dbReference type="PANTHER" id="PTHR42760">
    <property type="entry name" value="SHORT-CHAIN DEHYDROGENASES/REDUCTASES FAMILY MEMBER"/>
    <property type="match status" value="1"/>
</dbReference>
<dbReference type="RefSeq" id="XP_064853540.1">
    <property type="nucleotide sequence ID" value="XM_064997468.1"/>
</dbReference>
<evidence type="ECO:0000256" key="3">
    <source>
        <dbReference type="ARBA" id="ARBA00023002"/>
    </source>
</evidence>
<evidence type="ECO:0000313" key="8">
    <source>
        <dbReference type="Proteomes" id="UP001360560"/>
    </source>
</evidence>
<dbReference type="GO" id="GO:0047038">
    <property type="term" value="F:D-arabinitol 2-dehydrogenase activity"/>
    <property type="evidence" value="ECO:0007669"/>
    <property type="project" value="UniProtKB-EC"/>
</dbReference>
<proteinExistence type="inferred from homology"/>
<keyword evidence="2" id="KW-0521">NADP</keyword>
<comment type="pathway">
    <text evidence="4">Carbohydrate metabolism; D-arabinitol metabolism.</text>
</comment>
<reference evidence="7 8" key="1">
    <citation type="journal article" date="2023" name="Elife">
        <title>Identification of key yeast species and microbe-microbe interactions impacting larval growth of Drosophila in the wild.</title>
        <authorList>
            <person name="Mure A."/>
            <person name="Sugiura Y."/>
            <person name="Maeda R."/>
            <person name="Honda K."/>
            <person name="Sakurai N."/>
            <person name="Takahashi Y."/>
            <person name="Watada M."/>
            <person name="Katoh T."/>
            <person name="Gotoh A."/>
            <person name="Gotoh Y."/>
            <person name="Taniguchi I."/>
            <person name="Nakamura K."/>
            <person name="Hayashi T."/>
            <person name="Katayama T."/>
            <person name="Uemura T."/>
            <person name="Hattori Y."/>
        </authorList>
    </citation>
    <scope>NUCLEOTIDE SEQUENCE [LARGE SCALE GENOMIC DNA]</scope>
    <source>
        <strain evidence="7 8">SC-9</strain>
    </source>
</reference>
<dbReference type="AlphaFoldDB" id="A0AAV5QPE9"/>
<dbReference type="InterPro" id="IPR002347">
    <property type="entry name" value="SDR_fam"/>
</dbReference>
<dbReference type="InterPro" id="IPR020904">
    <property type="entry name" value="Sc_DH/Rdtase_CS"/>
</dbReference>
<evidence type="ECO:0000256" key="4">
    <source>
        <dbReference type="ARBA" id="ARBA00060719"/>
    </source>
</evidence>
<comment type="caution">
    <text evidence="7">The sequence shown here is derived from an EMBL/GenBank/DDBJ whole genome shotgun (WGS) entry which is preliminary data.</text>
</comment>
<dbReference type="PRINTS" id="PR00081">
    <property type="entry name" value="GDHRDH"/>
</dbReference>
<dbReference type="InterPro" id="IPR036291">
    <property type="entry name" value="NAD(P)-bd_dom_sf"/>
</dbReference>
<evidence type="ECO:0000256" key="5">
    <source>
        <dbReference type="ARBA" id="ARBA00066831"/>
    </source>
</evidence>
<gene>
    <name evidence="7" type="ORF">DASC09_038690</name>
</gene>
<organism evidence="7 8">
    <name type="scientific">Saccharomycopsis crataegensis</name>
    <dbReference type="NCBI Taxonomy" id="43959"/>
    <lineage>
        <taxon>Eukaryota</taxon>
        <taxon>Fungi</taxon>
        <taxon>Dikarya</taxon>
        <taxon>Ascomycota</taxon>
        <taxon>Saccharomycotina</taxon>
        <taxon>Saccharomycetes</taxon>
        <taxon>Saccharomycopsidaceae</taxon>
        <taxon>Saccharomycopsis</taxon>
    </lineage>
</organism>
<keyword evidence="3" id="KW-0560">Oxidoreductase</keyword>
<dbReference type="Pfam" id="PF13561">
    <property type="entry name" value="adh_short_C2"/>
    <property type="match status" value="1"/>
</dbReference>
<dbReference type="Proteomes" id="UP001360560">
    <property type="component" value="Unassembled WGS sequence"/>
</dbReference>
<evidence type="ECO:0000256" key="1">
    <source>
        <dbReference type="ARBA" id="ARBA00006484"/>
    </source>
</evidence>
<dbReference type="GO" id="GO:0005975">
    <property type="term" value="P:carbohydrate metabolic process"/>
    <property type="evidence" value="ECO:0007669"/>
    <property type="project" value="UniProtKB-ARBA"/>
</dbReference>
<evidence type="ECO:0000256" key="2">
    <source>
        <dbReference type="ARBA" id="ARBA00022857"/>
    </source>
</evidence>
<dbReference type="PRINTS" id="PR00080">
    <property type="entry name" value="SDRFAMILY"/>
</dbReference>
<keyword evidence="8" id="KW-1185">Reference proteome</keyword>
<dbReference type="EMBL" id="BTFZ01000011">
    <property type="protein sequence ID" value="GMM36544.1"/>
    <property type="molecule type" value="Genomic_DNA"/>
</dbReference>